<dbReference type="EMBL" id="PHNF01000001">
    <property type="protein sequence ID" value="PPE06784.1"/>
    <property type="molecule type" value="Genomic_DNA"/>
</dbReference>
<reference evidence="1 2" key="1">
    <citation type="submission" date="2017-11" db="EMBL/GenBank/DDBJ databases">
        <title>Genome sequence of Mesoplasma corruscae ELCA-2 (ATCC 49579).</title>
        <authorList>
            <person name="Lo W.-S."/>
            <person name="Kuo C.-H."/>
        </authorList>
    </citation>
    <scope>NUCLEOTIDE SEQUENCE [LARGE SCALE GENOMIC DNA]</scope>
    <source>
        <strain evidence="1 2">ELCA-2</strain>
    </source>
</reference>
<gene>
    <name evidence="1" type="ORF">MCORR_v1c04150</name>
</gene>
<dbReference type="AlphaFoldDB" id="A0A2S5RHH1"/>
<dbReference type="Proteomes" id="UP000239785">
    <property type="component" value="Unassembled WGS sequence"/>
</dbReference>
<keyword evidence="2" id="KW-1185">Reference proteome</keyword>
<accession>A0A2S5RHH1</accession>
<comment type="caution">
    <text evidence="1">The sequence shown here is derived from an EMBL/GenBank/DDBJ whole genome shotgun (WGS) entry which is preliminary data.</text>
</comment>
<dbReference type="OrthoDB" id="392095at2"/>
<protein>
    <submittedName>
        <fullName evidence="1">Uncharacterized protein</fullName>
    </submittedName>
</protein>
<evidence type="ECO:0000313" key="2">
    <source>
        <dbReference type="Proteomes" id="UP000239785"/>
    </source>
</evidence>
<proteinExistence type="predicted"/>
<evidence type="ECO:0000313" key="1">
    <source>
        <dbReference type="EMBL" id="PPE06784.1"/>
    </source>
</evidence>
<name>A0A2S5RHH1_9MOLU</name>
<dbReference type="RefSeq" id="WP_104207947.1">
    <property type="nucleotide sequence ID" value="NZ_PHNF01000001.1"/>
</dbReference>
<organism evidence="1 2">
    <name type="scientific">Mesoplasma corruscae</name>
    <dbReference type="NCBI Taxonomy" id="216874"/>
    <lineage>
        <taxon>Bacteria</taxon>
        <taxon>Bacillati</taxon>
        <taxon>Mycoplasmatota</taxon>
        <taxon>Mollicutes</taxon>
        <taxon>Entomoplasmatales</taxon>
        <taxon>Entomoplasmataceae</taxon>
        <taxon>Mesoplasma</taxon>
    </lineage>
</organism>
<sequence length="193" mass="23476">MNKKEFIEKLEEVEKDDLNINDKVFRDFIKFFVNSYNLTIDKETFSHWNYLVINTTKYNKRAFTTQSDLWALVYDDYFDKNENLDLFKNALHNTMFKEQIKYLNQNVKFKDDYATKKDNKTLSQIEIRHTKKLLEWTVNYIEELKKAKQSAIQSNQIDNLLTKDFSIEFFIEKHDYFLKVFNWHKMGFEIIIG</sequence>